<evidence type="ECO:0000313" key="3">
    <source>
        <dbReference type="Proteomes" id="UP000279236"/>
    </source>
</evidence>
<comment type="caution">
    <text evidence="2">The sequence shown here is derived from an EMBL/GenBank/DDBJ whole genome shotgun (WGS) entry which is preliminary data.</text>
</comment>
<evidence type="ECO:0000256" key="1">
    <source>
        <dbReference type="SAM" id="MobiDB-lite"/>
    </source>
</evidence>
<gene>
    <name evidence="2" type="ORF">EHS24_009108</name>
</gene>
<organism evidence="2 3">
    <name type="scientific">Apiotrichum porosum</name>
    <dbReference type="NCBI Taxonomy" id="105984"/>
    <lineage>
        <taxon>Eukaryota</taxon>
        <taxon>Fungi</taxon>
        <taxon>Dikarya</taxon>
        <taxon>Basidiomycota</taxon>
        <taxon>Agaricomycotina</taxon>
        <taxon>Tremellomycetes</taxon>
        <taxon>Trichosporonales</taxon>
        <taxon>Trichosporonaceae</taxon>
        <taxon>Apiotrichum</taxon>
    </lineage>
</organism>
<sequence>MGRRDPNKKRDPPPKPNIDGTAPSTRMTTSAGRTVPKPKPMRQLTLPSSPEKRDFMVSVMARMHMNNTPVTLQEIEDKEAKVLDLVANLTNPPFPYSGARMRDTFTKAHTTLHKLWQETAQSTPKADPKPVSARSKCTPRATTSLAADIAGLRARLAALLADVRATPTVQVHRRDAAANKAKATFMALVATLHETRDLVRAVYPRLARDDKIQVGASLNATLGEIVPLLNAVAERNGYGVRLDLGEFVLWLPQGRGDE</sequence>
<dbReference type="AlphaFoldDB" id="A0A427XP10"/>
<dbReference type="GeneID" id="39593651"/>
<protein>
    <submittedName>
        <fullName evidence="2">Uncharacterized protein</fullName>
    </submittedName>
</protein>
<feature type="compositionally biased region" description="Polar residues" evidence="1">
    <location>
        <begin position="22"/>
        <end position="32"/>
    </location>
</feature>
<feature type="region of interest" description="Disordered" evidence="1">
    <location>
        <begin position="117"/>
        <end position="139"/>
    </location>
</feature>
<reference evidence="2 3" key="1">
    <citation type="submission" date="2018-11" db="EMBL/GenBank/DDBJ databases">
        <title>Genome sequence of Apiotrichum porosum DSM 27194.</title>
        <authorList>
            <person name="Aliyu H."/>
            <person name="Gorte O."/>
            <person name="Ochsenreither K."/>
        </authorList>
    </citation>
    <scope>NUCLEOTIDE SEQUENCE [LARGE SCALE GENOMIC DNA]</scope>
    <source>
        <strain evidence="2 3">DSM 27194</strain>
    </source>
</reference>
<feature type="region of interest" description="Disordered" evidence="1">
    <location>
        <begin position="1"/>
        <end position="50"/>
    </location>
</feature>
<dbReference type="RefSeq" id="XP_028475475.1">
    <property type="nucleotide sequence ID" value="XM_028624403.1"/>
</dbReference>
<name>A0A427XP10_9TREE</name>
<keyword evidence="3" id="KW-1185">Reference proteome</keyword>
<dbReference type="EMBL" id="RSCE01000008">
    <property type="protein sequence ID" value="RSH80528.1"/>
    <property type="molecule type" value="Genomic_DNA"/>
</dbReference>
<proteinExistence type="predicted"/>
<evidence type="ECO:0000313" key="2">
    <source>
        <dbReference type="EMBL" id="RSH80528.1"/>
    </source>
</evidence>
<accession>A0A427XP10</accession>
<dbReference type="Proteomes" id="UP000279236">
    <property type="component" value="Unassembled WGS sequence"/>
</dbReference>
<feature type="compositionally biased region" description="Basic and acidic residues" evidence="1">
    <location>
        <begin position="1"/>
        <end position="13"/>
    </location>
</feature>